<dbReference type="RefSeq" id="WP_008060305.1">
    <property type="nucleotide sequence ID" value="NZ_AFHG01000041.1"/>
</dbReference>
<dbReference type="OrthoDB" id="9146575at2"/>
<dbReference type="AlphaFoldDB" id="F5RAX1"/>
<evidence type="ECO:0000313" key="2">
    <source>
        <dbReference type="EMBL" id="EGK72342.1"/>
    </source>
</evidence>
<dbReference type="Gene3D" id="3.40.50.1820">
    <property type="entry name" value="alpha/beta hydrolase"/>
    <property type="match status" value="1"/>
</dbReference>
<name>F5RAX1_METUF</name>
<feature type="chain" id="PRO_5005347249" evidence="1">
    <location>
        <begin position="22"/>
        <end position="262"/>
    </location>
</feature>
<dbReference type="EMBL" id="AFHG01000041">
    <property type="protein sequence ID" value="EGK72342.1"/>
    <property type="molecule type" value="Genomic_DNA"/>
</dbReference>
<protein>
    <submittedName>
        <fullName evidence="2">Hydrolase</fullName>
    </submittedName>
</protein>
<keyword evidence="1" id="KW-0732">Signal</keyword>
<dbReference type="SUPFAM" id="SSF53474">
    <property type="entry name" value="alpha/beta-Hydrolases"/>
    <property type="match status" value="1"/>
</dbReference>
<feature type="signal peptide" evidence="1">
    <location>
        <begin position="1"/>
        <end position="21"/>
    </location>
</feature>
<evidence type="ECO:0000256" key="1">
    <source>
        <dbReference type="SAM" id="SignalP"/>
    </source>
</evidence>
<keyword evidence="3" id="KW-1185">Reference proteome</keyword>
<gene>
    <name evidence="2" type="ORF">METUNv1_01458</name>
</gene>
<proteinExistence type="predicted"/>
<reference evidence="2 3" key="1">
    <citation type="journal article" date="2011" name="J. Bacteriol.">
        <title>Genome sequence of Methyloversatilis universalis FAM5T, a methylotrophic representative of the order Rhodocyclales.</title>
        <authorList>
            <person name="Kittichotirat W."/>
            <person name="Good N.M."/>
            <person name="Hall R."/>
            <person name="Bringel F."/>
            <person name="Lajus A."/>
            <person name="Medigue C."/>
            <person name="Smalley N.E."/>
            <person name="Beck D."/>
            <person name="Bumgarner R."/>
            <person name="Vuilleumier S."/>
            <person name="Kalyuzhnaya M.G."/>
        </authorList>
    </citation>
    <scope>NUCLEOTIDE SEQUENCE [LARGE SCALE GENOMIC DNA]</scope>
    <source>
        <strain evidence="3">ATCC BAA-1314 / JCM 13912 / FAM5</strain>
    </source>
</reference>
<organism evidence="2 3">
    <name type="scientific">Methyloversatilis universalis (strain ATCC BAA-1314 / DSM 25237 / JCM 13912 / CCUG 52030 / FAM5)</name>
    <dbReference type="NCBI Taxonomy" id="1000565"/>
    <lineage>
        <taxon>Bacteria</taxon>
        <taxon>Pseudomonadati</taxon>
        <taxon>Pseudomonadota</taxon>
        <taxon>Betaproteobacteria</taxon>
        <taxon>Nitrosomonadales</taxon>
        <taxon>Sterolibacteriaceae</taxon>
        <taxon>Methyloversatilis</taxon>
    </lineage>
</organism>
<sequence length="262" mass="27508">MTLQRLLVSLLLCVTTLAALAQPTQTVVDIPSRPGVTERLLVVSPPAARGSVLLLAGGHGGLQIQSGGGMKWGDGNFVVRTRRPFADRGLRVAVLDAPSDRQTAPFLAGFRQTPEHVADIRAAIAWLRSQGPGPVWLVATSRGTQSAAHAAIELADAGGPDGLVLTSTILSDSRGRPVPAMALERLRIPVLVVHHDQDGCSHCAPADLPALTGRLSGASRSETMMVSGGESRGDPCEAFAFHGFNGIEAEVVGRIVDWMQLP</sequence>
<dbReference type="STRING" id="1000565.METUNv1_01458"/>
<dbReference type="eggNOG" id="COG1073">
    <property type="taxonomic scope" value="Bacteria"/>
</dbReference>
<keyword evidence="2" id="KW-0378">Hydrolase</keyword>
<accession>F5RAX1</accession>
<evidence type="ECO:0000313" key="3">
    <source>
        <dbReference type="Proteomes" id="UP000005019"/>
    </source>
</evidence>
<dbReference type="GO" id="GO:0016787">
    <property type="term" value="F:hydrolase activity"/>
    <property type="evidence" value="ECO:0007669"/>
    <property type="project" value="UniProtKB-KW"/>
</dbReference>
<dbReference type="Proteomes" id="UP000005019">
    <property type="component" value="Unassembled WGS sequence"/>
</dbReference>
<comment type="caution">
    <text evidence="2">The sequence shown here is derived from an EMBL/GenBank/DDBJ whole genome shotgun (WGS) entry which is preliminary data.</text>
</comment>
<dbReference type="InterPro" id="IPR029058">
    <property type="entry name" value="AB_hydrolase_fold"/>
</dbReference>